<dbReference type="RefSeq" id="WP_345335241.1">
    <property type="nucleotide sequence ID" value="NZ_BAABJZ010000066.1"/>
</dbReference>
<protein>
    <recommendedName>
        <fullName evidence="6">Transporter</fullName>
    </recommendedName>
</protein>
<proteinExistence type="inferred from homology"/>
<feature type="transmembrane region" description="Helical" evidence="7">
    <location>
        <begin position="42"/>
        <end position="63"/>
    </location>
</feature>
<evidence type="ECO:0000256" key="7">
    <source>
        <dbReference type="SAM" id="Phobius"/>
    </source>
</evidence>
<feature type="transmembrane region" description="Helical" evidence="7">
    <location>
        <begin position="384"/>
        <end position="406"/>
    </location>
</feature>
<evidence type="ECO:0000313" key="8">
    <source>
        <dbReference type="EMBL" id="GAA4886622.1"/>
    </source>
</evidence>
<evidence type="ECO:0000256" key="6">
    <source>
        <dbReference type="RuleBase" id="RU003732"/>
    </source>
</evidence>
<feature type="transmembrane region" description="Helical" evidence="7">
    <location>
        <begin position="464"/>
        <end position="482"/>
    </location>
</feature>
<gene>
    <name evidence="8" type="ORF">GCM10023333_20030</name>
</gene>
<feature type="transmembrane region" description="Helical" evidence="7">
    <location>
        <begin position="84"/>
        <end position="108"/>
    </location>
</feature>
<evidence type="ECO:0000256" key="5">
    <source>
        <dbReference type="ARBA" id="ARBA00023136"/>
    </source>
</evidence>
<feature type="transmembrane region" description="Helical" evidence="7">
    <location>
        <begin position="257"/>
        <end position="281"/>
    </location>
</feature>
<dbReference type="CDD" id="cd10334">
    <property type="entry name" value="SLC6sbd_u1"/>
    <property type="match status" value="1"/>
</dbReference>
<keyword evidence="9" id="KW-1185">Reference proteome</keyword>
<accession>A0ABP9EZX7</accession>
<feature type="transmembrane region" description="Helical" evidence="7">
    <location>
        <begin position="180"/>
        <end position="201"/>
    </location>
</feature>
<evidence type="ECO:0000313" key="9">
    <source>
        <dbReference type="Proteomes" id="UP001499988"/>
    </source>
</evidence>
<dbReference type="InterPro" id="IPR037272">
    <property type="entry name" value="SNS_sf"/>
</dbReference>
<dbReference type="EMBL" id="BAABJZ010000066">
    <property type="protein sequence ID" value="GAA4886622.1"/>
    <property type="molecule type" value="Genomic_DNA"/>
</dbReference>
<keyword evidence="3 6" id="KW-0812">Transmembrane</keyword>
<evidence type="ECO:0000256" key="4">
    <source>
        <dbReference type="ARBA" id="ARBA00022989"/>
    </source>
</evidence>
<dbReference type="PROSITE" id="PS50267">
    <property type="entry name" value="NA_NEUROTRAN_SYMP_3"/>
    <property type="match status" value="1"/>
</dbReference>
<keyword evidence="6" id="KW-0769">Symport</keyword>
<feature type="transmembrane region" description="Helical" evidence="7">
    <location>
        <begin position="320"/>
        <end position="342"/>
    </location>
</feature>
<evidence type="ECO:0000256" key="3">
    <source>
        <dbReference type="ARBA" id="ARBA00022692"/>
    </source>
</evidence>
<dbReference type="PRINTS" id="PR00176">
    <property type="entry name" value="NANEUSMPORT"/>
</dbReference>
<organism evidence="8 9">
    <name type="scientific">Ferrimonas pelagia</name>
    <dbReference type="NCBI Taxonomy" id="1177826"/>
    <lineage>
        <taxon>Bacteria</taxon>
        <taxon>Pseudomonadati</taxon>
        <taxon>Pseudomonadota</taxon>
        <taxon>Gammaproteobacteria</taxon>
        <taxon>Alteromonadales</taxon>
        <taxon>Ferrimonadaceae</taxon>
        <taxon>Ferrimonas</taxon>
    </lineage>
</organism>
<feature type="transmembrane region" description="Helical" evidence="7">
    <location>
        <begin position="221"/>
        <end position="245"/>
    </location>
</feature>
<comment type="caution">
    <text evidence="8">The sequence shown here is derived from an EMBL/GenBank/DDBJ whole genome shotgun (WGS) entry which is preliminary data.</text>
</comment>
<keyword evidence="2 6" id="KW-0813">Transport</keyword>
<dbReference type="PROSITE" id="PS00610">
    <property type="entry name" value="NA_NEUROTRAN_SYMP_1"/>
    <property type="match status" value="1"/>
</dbReference>
<evidence type="ECO:0000256" key="1">
    <source>
        <dbReference type="ARBA" id="ARBA00004141"/>
    </source>
</evidence>
<dbReference type="Pfam" id="PF00209">
    <property type="entry name" value="SNF"/>
    <property type="match status" value="2"/>
</dbReference>
<feature type="transmembrane region" description="Helical" evidence="7">
    <location>
        <begin position="149"/>
        <end position="168"/>
    </location>
</feature>
<dbReference type="SUPFAM" id="SSF161070">
    <property type="entry name" value="SNF-like"/>
    <property type="match status" value="1"/>
</dbReference>
<keyword evidence="5 7" id="KW-0472">Membrane</keyword>
<dbReference type="NCBIfam" id="NF037979">
    <property type="entry name" value="Na_transp"/>
    <property type="match status" value="1"/>
</dbReference>
<dbReference type="PANTHER" id="PTHR42948">
    <property type="entry name" value="TRANSPORTER"/>
    <property type="match status" value="1"/>
</dbReference>
<feature type="transmembrane region" description="Helical" evidence="7">
    <location>
        <begin position="287"/>
        <end position="308"/>
    </location>
</feature>
<evidence type="ECO:0000256" key="2">
    <source>
        <dbReference type="ARBA" id="ARBA00022448"/>
    </source>
</evidence>
<dbReference type="Proteomes" id="UP001499988">
    <property type="component" value="Unassembled WGS sequence"/>
</dbReference>
<sequence>MQREQWGSRTGFILAAVGSAIGLGNIWRFPYMAYENGGGAFFIPYLFAMLSAGIPFMIMEFALGHKLRGAAPQVFARIRPRLEWLGWFQVFIAFVIAVYYVAVIGWSISFLGFSFTQSWGADPNHFFFTEYLKLGDNSPSNLGSIQSHILMPIILAWLITFAAVFTGVRGGIERASKIMMPLLFVMVLGLAIRVAFLPGALEGFNYLFKPDFDRIWDPSVWSAAYGQIFFTLSVGFAIMLAYASYLPPKSDINNNAFMTVLINCGFSILAGTMIFGILGYMAAQQQVAITEVVSAGVGLAFVTLPTAINMLPAPYILGPLFFLALTVAGLSSIISILEAVISAVIDKTGWDRKWAATLVCGSAFLISINFATNGGLLLLDVVDYFMNNVALLASCLLELVLIGWVVKQLPQLRQYSNRLSEFSLAGWFDFCLRFISPGLLALILATNLVALIRDGYGDHQQMDLMTYGWGLIAIMVVLAVIVKKLPTAAGPDEER</sequence>
<name>A0ABP9EZX7_9GAMM</name>
<reference evidence="9" key="1">
    <citation type="journal article" date="2019" name="Int. J. Syst. Evol. Microbiol.">
        <title>The Global Catalogue of Microorganisms (GCM) 10K type strain sequencing project: providing services to taxonomists for standard genome sequencing and annotation.</title>
        <authorList>
            <consortium name="The Broad Institute Genomics Platform"/>
            <consortium name="The Broad Institute Genome Sequencing Center for Infectious Disease"/>
            <person name="Wu L."/>
            <person name="Ma J."/>
        </authorList>
    </citation>
    <scope>NUCLEOTIDE SEQUENCE [LARGE SCALE GENOMIC DNA]</scope>
    <source>
        <strain evidence="9">JCM 18401</strain>
    </source>
</reference>
<comment type="subcellular location">
    <subcellularLocation>
        <location evidence="1">Membrane</location>
        <topology evidence="1">Multi-pass membrane protein</topology>
    </subcellularLocation>
</comment>
<comment type="similarity">
    <text evidence="6">Belongs to the sodium:neurotransmitter symporter (SNF) (TC 2.A.22) family.</text>
</comment>
<keyword evidence="4 7" id="KW-1133">Transmembrane helix</keyword>
<dbReference type="PANTHER" id="PTHR42948:SF1">
    <property type="entry name" value="TRANSPORTER"/>
    <property type="match status" value="1"/>
</dbReference>
<dbReference type="InterPro" id="IPR000175">
    <property type="entry name" value="Na/ntran_symport"/>
</dbReference>
<feature type="transmembrane region" description="Helical" evidence="7">
    <location>
        <begin position="12"/>
        <end position="30"/>
    </location>
</feature>
<feature type="transmembrane region" description="Helical" evidence="7">
    <location>
        <begin position="354"/>
        <end position="372"/>
    </location>
</feature>
<feature type="transmembrane region" description="Helical" evidence="7">
    <location>
        <begin position="426"/>
        <end position="452"/>
    </location>
</feature>